<proteinExistence type="predicted"/>
<organism evidence="1 2">
    <name type="scientific">Phaeobacter piscinae</name>
    <dbReference type="NCBI Taxonomy" id="1580596"/>
    <lineage>
        <taxon>Bacteria</taxon>
        <taxon>Pseudomonadati</taxon>
        <taxon>Pseudomonadota</taxon>
        <taxon>Alphaproteobacteria</taxon>
        <taxon>Rhodobacterales</taxon>
        <taxon>Roseobacteraceae</taxon>
        <taxon>Phaeobacter</taxon>
    </lineage>
</organism>
<reference evidence="1 2" key="1">
    <citation type="journal article" date="2017" name="Front. Microbiol.">
        <title>Phaeobacter piscinae sp. nov., a species of the Roseobacter group and potential aquaculture probiont.</title>
        <authorList>
            <person name="Sonnenschein E.C."/>
            <person name="Phippen C.B.W."/>
            <person name="Nielsen K.F."/>
            <person name="Mateiu R.V."/>
            <person name="Melchiorsen J."/>
            <person name="Gram L."/>
            <person name="Overmann J."/>
            <person name="Freese H.M."/>
        </authorList>
    </citation>
    <scope>NUCLEOTIDE SEQUENCE [LARGE SCALE GENOMIC DNA]</scope>
    <source>
        <strain evidence="1 2">P13</strain>
    </source>
</reference>
<protein>
    <submittedName>
        <fullName evidence="1">Uncharacterized protein</fullName>
    </submittedName>
</protein>
<accession>A0AAN1GUH3</accession>
<dbReference type="Proteomes" id="UP000218606">
    <property type="component" value="Chromosome"/>
</dbReference>
<evidence type="ECO:0000313" key="1">
    <source>
        <dbReference type="EMBL" id="ATG45366.1"/>
    </source>
</evidence>
<evidence type="ECO:0000313" key="2">
    <source>
        <dbReference type="Proteomes" id="UP000218606"/>
    </source>
</evidence>
<name>A0AAN1GUH3_9RHOB</name>
<gene>
    <name evidence="1" type="ORF">PhaeoP13_03483</name>
</gene>
<dbReference type="EMBL" id="CP010767">
    <property type="protein sequence ID" value="ATG45366.1"/>
    <property type="molecule type" value="Genomic_DNA"/>
</dbReference>
<sequence>MSELLALPGSSTLPQYQRKRADASACPFHISKRDAADCVATACEQDYLSRN</sequence>
<dbReference type="AlphaFoldDB" id="A0AAN1GUH3"/>